<reference evidence="2" key="1">
    <citation type="submission" date="2016-12" db="EMBL/GenBank/DDBJ databases">
        <authorList>
            <person name="Rodrigo-Torres L."/>
            <person name="Arahal R.D."/>
            <person name="Lucena T."/>
        </authorList>
    </citation>
    <scope>NUCLEOTIDE SEQUENCE [LARGE SCALE GENOMIC DNA]</scope>
</reference>
<evidence type="ECO:0000313" key="1">
    <source>
        <dbReference type="EMBL" id="SHO56646.1"/>
    </source>
</evidence>
<dbReference type="AlphaFoldDB" id="A0A1M7YVX4"/>
<proteinExistence type="predicted"/>
<protein>
    <submittedName>
        <fullName evidence="1">Uncharacterized protein</fullName>
    </submittedName>
</protein>
<keyword evidence="2" id="KW-1185">Reference proteome</keyword>
<dbReference type="RefSeq" id="WP_073582839.1">
    <property type="nucleotide sequence ID" value="NZ_AP024898.1"/>
</dbReference>
<name>A0A1M7YVX4_9VIBR</name>
<accession>A0A1M7YVX4</accession>
<dbReference type="Proteomes" id="UP000184600">
    <property type="component" value="Unassembled WGS sequence"/>
</dbReference>
<dbReference type="STRING" id="1117707.VQ7734_02415"/>
<organism evidence="1 2">
    <name type="scientific">Vibrio quintilis</name>
    <dbReference type="NCBI Taxonomy" id="1117707"/>
    <lineage>
        <taxon>Bacteria</taxon>
        <taxon>Pseudomonadati</taxon>
        <taxon>Pseudomonadota</taxon>
        <taxon>Gammaproteobacteria</taxon>
        <taxon>Vibrionales</taxon>
        <taxon>Vibrionaceae</taxon>
        <taxon>Vibrio</taxon>
    </lineage>
</organism>
<sequence>MYVQIEKPKDNKSRLVTNSVVQKKSNSKQDFGFVDNRPDAIVQRKLQGMENNNRQKHQPKAKSILSNIKIQRDKGEIVQRVVRFEGVDYHTPKELWGSNAFSFCIGKKISMGDVNACVKDTDKIYDLENNLAAIDEKIEKTQEQLEIDAGKAATKETNLIVNTKPYENKKTYDVAIDEGAAFLKGGPIELIGTHGLNGCVAVMIECENKGNVAYFLAHVSSHLAGDIELVQAEVNKILYTLKEAVGEEIDWTAFDGGSETKNKILLARSPSESEELFVNIRTVLAKSGATMFATYHTNVTIDFSGEEAKFFGNEAKFDERAPRLSSENAAIKEYGYGKSHGDSEYIESLIESDNEEEAMSEIECIAKADDLKGLTPEEREKELIYQQYAQELGDI</sequence>
<evidence type="ECO:0000313" key="2">
    <source>
        <dbReference type="Proteomes" id="UP000184600"/>
    </source>
</evidence>
<dbReference type="OrthoDB" id="6316384at2"/>
<gene>
    <name evidence="1" type="ORF">VQ7734_02415</name>
</gene>
<dbReference type="EMBL" id="FRFG01000027">
    <property type="protein sequence ID" value="SHO56646.1"/>
    <property type="molecule type" value="Genomic_DNA"/>
</dbReference>